<protein>
    <submittedName>
        <fullName evidence="2">Coiled-coil and C2 domain-containing protein 2A</fullName>
    </submittedName>
</protein>
<accession>A0A5N4EHQ5</accession>
<feature type="compositionally biased region" description="Basic and acidic residues" evidence="1">
    <location>
        <begin position="1"/>
        <end position="12"/>
    </location>
</feature>
<keyword evidence="3" id="KW-1185">Reference proteome</keyword>
<dbReference type="AlphaFoldDB" id="A0A5N4EHQ5"/>
<evidence type="ECO:0000313" key="2">
    <source>
        <dbReference type="EMBL" id="KAB1282814.1"/>
    </source>
</evidence>
<comment type="caution">
    <text evidence="2">The sequence shown here is derived from an EMBL/GenBank/DDBJ whole genome shotgun (WGS) entry which is preliminary data.</text>
</comment>
<evidence type="ECO:0000313" key="3">
    <source>
        <dbReference type="Proteomes" id="UP000299084"/>
    </source>
</evidence>
<dbReference type="EMBL" id="JWIN03000002">
    <property type="protein sequence ID" value="KAB1282814.1"/>
    <property type="molecule type" value="Genomic_DNA"/>
</dbReference>
<sequence length="110" mass="12551">MNPKEEKVKIITEEFIEDGEDADEGQRKKTKKVPRQKRKKQDLSQPKPRESQPLTICPQLPAAGPKEMVSENSHLEDQQEPVQEGSDTHLLSMTSRRGPRSKCLSVLFNQ</sequence>
<name>A0A5N4EHQ5_CAMDR</name>
<organism evidence="2 3">
    <name type="scientific">Camelus dromedarius</name>
    <name type="common">Dromedary</name>
    <name type="synonym">Arabian camel</name>
    <dbReference type="NCBI Taxonomy" id="9838"/>
    <lineage>
        <taxon>Eukaryota</taxon>
        <taxon>Metazoa</taxon>
        <taxon>Chordata</taxon>
        <taxon>Craniata</taxon>
        <taxon>Vertebrata</taxon>
        <taxon>Euteleostomi</taxon>
        <taxon>Mammalia</taxon>
        <taxon>Eutheria</taxon>
        <taxon>Laurasiatheria</taxon>
        <taxon>Artiodactyla</taxon>
        <taxon>Tylopoda</taxon>
        <taxon>Camelidae</taxon>
        <taxon>Camelus</taxon>
    </lineage>
</organism>
<dbReference type="Proteomes" id="UP000299084">
    <property type="component" value="Unassembled WGS sequence"/>
</dbReference>
<evidence type="ECO:0000256" key="1">
    <source>
        <dbReference type="SAM" id="MobiDB-lite"/>
    </source>
</evidence>
<proteinExistence type="predicted"/>
<reference evidence="2 3" key="1">
    <citation type="journal article" date="2019" name="Mol. Ecol. Resour.">
        <title>Improving Illumina assemblies with Hi-C and long reads: an example with the North African dromedary.</title>
        <authorList>
            <person name="Elbers J.P."/>
            <person name="Rogers M.F."/>
            <person name="Perelman P.L."/>
            <person name="Proskuryakova A.A."/>
            <person name="Serdyukova N.A."/>
            <person name="Johnson W.E."/>
            <person name="Horin P."/>
            <person name="Corander J."/>
            <person name="Murphy D."/>
            <person name="Burger P.A."/>
        </authorList>
    </citation>
    <scope>NUCLEOTIDE SEQUENCE [LARGE SCALE GENOMIC DNA]</scope>
    <source>
        <strain evidence="2">Drom800</strain>
        <tissue evidence="2">Blood</tissue>
    </source>
</reference>
<feature type="region of interest" description="Disordered" evidence="1">
    <location>
        <begin position="1"/>
        <end position="110"/>
    </location>
</feature>
<gene>
    <name evidence="2" type="ORF">Cadr_000002240</name>
</gene>
<feature type="compositionally biased region" description="Basic residues" evidence="1">
    <location>
        <begin position="28"/>
        <end position="40"/>
    </location>
</feature>
<feature type="compositionally biased region" description="Acidic residues" evidence="1">
    <location>
        <begin position="14"/>
        <end position="23"/>
    </location>
</feature>